<dbReference type="EMBL" id="MRZU01000003">
    <property type="protein sequence ID" value="OUJ18901.1"/>
    <property type="molecule type" value="Genomic_DNA"/>
</dbReference>
<dbReference type="AlphaFoldDB" id="A0A1Y3GBR3"/>
<reference evidence="2 3" key="1">
    <citation type="submission" date="2016-12" db="EMBL/GenBank/DDBJ databases">
        <title>Discovery of methanogenic haloarchaea.</title>
        <authorList>
            <person name="Sorokin D.Y."/>
            <person name="Makarova K.S."/>
            <person name="Abbas B."/>
            <person name="Ferrer M."/>
            <person name="Golyshin P.N."/>
        </authorList>
    </citation>
    <scope>NUCLEOTIDE SEQUENCE [LARGE SCALE GENOMIC DNA]</scope>
    <source>
        <strain evidence="2">AMET1</strain>
    </source>
</reference>
<accession>A0A1Y3GBR3</accession>
<evidence type="ECO:0000256" key="1">
    <source>
        <dbReference type="SAM" id="MobiDB-lite"/>
    </source>
</evidence>
<sequence length="92" mass="10781">MIDKMNKKNKPPEGNDKEIKEKKIQGAKIAEKILNRDDVKKDKIDEILFEEALHHKIDKAREIFSAELRDKDDIVITGFIKQLEDSYETEVK</sequence>
<feature type="region of interest" description="Disordered" evidence="1">
    <location>
        <begin position="1"/>
        <end position="22"/>
    </location>
</feature>
<name>A0A1Y3GBR3_9EURY</name>
<comment type="caution">
    <text evidence="2">The sequence shown here is derived from an EMBL/GenBank/DDBJ whole genome shotgun (WGS) entry which is preliminary data.</text>
</comment>
<dbReference type="RefSeq" id="WP_143406818.1">
    <property type="nucleotide sequence ID" value="NZ_MRZU01000003.1"/>
</dbReference>
<keyword evidence="3" id="KW-1185">Reference proteome</keyword>
<proteinExistence type="predicted"/>
<evidence type="ECO:0000313" key="3">
    <source>
        <dbReference type="Proteomes" id="UP000195137"/>
    </source>
</evidence>
<dbReference type="Proteomes" id="UP000195137">
    <property type="component" value="Unassembled WGS sequence"/>
</dbReference>
<gene>
    <name evidence="2" type="ORF">AMET1_0552</name>
</gene>
<protein>
    <submittedName>
        <fullName evidence="2">Uncharacterized protein</fullName>
    </submittedName>
</protein>
<organism evidence="2 3">
    <name type="scientific">Methanonatronarchaeum thermophilum</name>
    <dbReference type="NCBI Taxonomy" id="1927129"/>
    <lineage>
        <taxon>Archaea</taxon>
        <taxon>Methanobacteriati</taxon>
        <taxon>Methanobacteriota</taxon>
        <taxon>Methanonatronarchaeia</taxon>
        <taxon>Methanonatronarchaeales</taxon>
        <taxon>Methanonatronarchaeaceae</taxon>
        <taxon>Methanonatronarchaeum</taxon>
    </lineage>
</organism>
<evidence type="ECO:0000313" key="2">
    <source>
        <dbReference type="EMBL" id="OUJ18901.1"/>
    </source>
</evidence>